<evidence type="ECO:0000256" key="4">
    <source>
        <dbReference type="ARBA" id="ARBA00022729"/>
    </source>
</evidence>
<evidence type="ECO:0000256" key="6">
    <source>
        <dbReference type="ARBA" id="ARBA00022825"/>
    </source>
</evidence>
<comment type="subcellular location">
    <subcellularLocation>
        <location evidence="1">Secreted</location>
        <location evidence="1">Extracellular space</location>
    </subcellularLocation>
</comment>
<evidence type="ECO:0000259" key="12">
    <source>
        <dbReference type="PROSITE" id="PS50240"/>
    </source>
</evidence>
<sequence>MRFSACLALLFTLLFNTCQGAPQARIVGGDDAVLGQFPYQASLSIGGSYNCGAVIIAERYALTALGCVCSKGSDKPWPPQLFQVAAGTVDLYTGGQRITVEEILVNPNYIELEIGVALLRLREPMVFNEYVNAVPLARQNPPEGVTIEVSGWGRQKDTDENMYRTLQLNDETVLPVQDCRVVSDEGDLLPLNEQVLCLGHARKNGICRGDFGGPAVYGQQLVGLAADTLGECGSMMPDRFISIAANYEWIIENME</sequence>
<organism evidence="13 14">
    <name type="scientific">Drosophila lebanonensis</name>
    <name type="common">Fruit fly</name>
    <name type="synonym">Scaptodrosophila lebanonensis</name>
    <dbReference type="NCBI Taxonomy" id="7225"/>
    <lineage>
        <taxon>Eukaryota</taxon>
        <taxon>Metazoa</taxon>
        <taxon>Ecdysozoa</taxon>
        <taxon>Arthropoda</taxon>
        <taxon>Hexapoda</taxon>
        <taxon>Insecta</taxon>
        <taxon>Pterygota</taxon>
        <taxon>Neoptera</taxon>
        <taxon>Endopterygota</taxon>
        <taxon>Diptera</taxon>
        <taxon>Brachycera</taxon>
        <taxon>Muscomorpha</taxon>
        <taxon>Ephydroidea</taxon>
        <taxon>Drosophilidae</taxon>
        <taxon>Scaptodrosophila</taxon>
    </lineage>
</organism>
<dbReference type="GO" id="GO:0004252">
    <property type="term" value="F:serine-type endopeptidase activity"/>
    <property type="evidence" value="ECO:0007669"/>
    <property type="project" value="UniProtKB-EC"/>
</dbReference>
<feature type="domain" description="Peptidase S1" evidence="12">
    <location>
        <begin position="26"/>
        <end position="255"/>
    </location>
</feature>
<name>A0A6J2U1P2_DROLE</name>
<reference evidence="14" key="1">
    <citation type="submission" date="2025-08" db="UniProtKB">
        <authorList>
            <consortium name="RefSeq"/>
        </authorList>
    </citation>
    <scope>IDENTIFICATION</scope>
    <source>
        <strain evidence="14">11010-0011.00</strain>
        <tissue evidence="14">Whole body</tissue>
    </source>
</reference>
<feature type="signal peptide" evidence="11">
    <location>
        <begin position="1"/>
        <end position="20"/>
    </location>
</feature>
<evidence type="ECO:0000256" key="11">
    <source>
        <dbReference type="SAM" id="SignalP"/>
    </source>
</evidence>
<dbReference type="AlphaFoldDB" id="A0A6J2U1P2"/>
<evidence type="ECO:0000256" key="2">
    <source>
        <dbReference type="ARBA" id="ARBA00007664"/>
    </source>
</evidence>
<dbReference type="InterPro" id="IPR009003">
    <property type="entry name" value="Peptidase_S1_PA"/>
</dbReference>
<keyword evidence="3 14" id="KW-0645">Protease</keyword>
<dbReference type="CDD" id="cd00190">
    <property type="entry name" value="Tryp_SPc"/>
    <property type="match status" value="1"/>
</dbReference>
<comment type="similarity">
    <text evidence="2">Belongs to the peptidase S1 family.</text>
</comment>
<dbReference type="SMART" id="SM00020">
    <property type="entry name" value="Tryp_SPc"/>
    <property type="match status" value="1"/>
</dbReference>
<dbReference type="Proteomes" id="UP000504634">
    <property type="component" value="Unplaced"/>
</dbReference>
<evidence type="ECO:0000256" key="1">
    <source>
        <dbReference type="ARBA" id="ARBA00004239"/>
    </source>
</evidence>
<dbReference type="SUPFAM" id="SSF50494">
    <property type="entry name" value="Trypsin-like serine proteases"/>
    <property type="match status" value="1"/>
</dbReference>
<dbReference type="RefSeq" id="XP_030381393.1">
    <property type="nucleotide sequence ID" value="XM_030525533.1"/>
</dbReference>
<dbReference type="GO" id="GO:0006508">
    <property type="term" value="P:proteolysis"/>
    <property type="evidence" value="ECO:0007669"/>
    <property type="project" value="UniProtKB-KW"/>
</dbReference>
<dbReference type="PANTHER" id="PTHR24276:SF91">
    <property type="entry name" value="AT26814P-RELATED"/>
    <property type="match status" value="1"/>
</dbReference>
<dbReference type="GeneID" id="115629160"/>
<dbReference type="EC" id="3.4.21.4" evidence="10"/>
<evidence type="ECO:0000256" key="5">
    <source>
        <dbReference type="ARBA" id="ARBA00022801"/>
    </source>
</evidence>
<keyword evidence="4 11" id="KW-0732">Signal</keyword>
<keyword evidence="5" id="KW-0378">Hydrolase</keyword>
<comment type="catalytic activity">
    <reaction evidence="9">
        <text>Preferential cleavage: Arg-|-Xaa, Lys-|-Xaa.</text>
        <dbReference type="EC" id="3.4.21.4"/>
    </reaction>
</comment>
<dbReference type="Gene3D" id="2.40.10.10">
    <property type="entry name" value="Trypsin-like serine proteases"/>
    <property type="match status" value="1"/>
</dbReference>
<dbReference type="InterPro" id="IPR001314">
    <property type="entry name" value="Peptidase_S1A"/>
</dbReference>
<evidence type="ECO:0000256" key="7">
    <source>
        <dbReference type="ARBA" id="ARBA00023145"/>
    </source>
</evidence>
<gene>
    <name evidence="14" type="primary">LOC115629160</name>
</gene>
<dbReference type="Pfam" id="PF00089">
    <property type="entry name" value="Trypsin"/>
    <property type="match status" value="1"/>
</dbReference>
<protein>
    <recommendedName>
        <fullName evidence="10">trypsin</fullName>
        <ecNumber evidence="10">3.4.21.4</ecNumber>
    </recommendedName>
</protein>
<keyword evidence="8" id="KW-1015">Disulfide bond</keyword>
<evidence type="ECO:0000313" key="14">
    <source>
        <dbReference type="RefSeq" id="XP_030381393.1"/>
    </source>
</evidence>
<keyword evidence="7" id="KW-0865">Zymogen</keyword>
<feature type="chain" id="PRO_5026865035" description="trypsin" evidence="11">
    <location>
        <begin position="21"/>
        <end position="255"/>
    </location>
</feature>
<evidence type="ECO:0000256" key="3">
    <source>
        <dbReference type="ARBA" id="ARBA00022670"/>
    </source>
</evidence>
<dbReference type="PRINTS" id="PR00722">
    <property type="entry name" value="CHYMOTRYPSIN"/>
</dbReference>
<proteinExistence type="inferred from homology"/>
<dbReference type="GO" id="GO:0005576">
    <property type="term" value="C:extracellular region"/>
    <property type="evidence" value="ECO:0007669"/>
    <property type="project" value="UniProtKB-SubCell"/>
</dbReference>
<dbReference type="InterPro" id="IPR001254">
    <property type="entry name" value="Trypsin_dom"/>
</dbReference>
<evidence type="ECO:0000313" key="13">
    <source>
        <dbReference type="Proteomes" id="UP000504634"/>
    </source>
</evidence>
<evidence type="ECO:0000256" key="9">
    <source>
        <dbReference type="ARBA" id="ARBA00036320"/>
    </source>
</evidence>
<dbReference type="InterPro" id="IPR050430">
    <property type="entry name" value="Peptidase_S1"/>
</dbReference>
<dbReference type="PANTHER" id="PTHR24276">
    <property type="entry name" value="POLYSERASE-RELATED"/>
    <property type="match status" value="1"/>
</dbReference>
<dbReference type="PROSITE" id="PS50240">
    <property type="entry name" value="TRYPSIN_DOM"/>
    <property type="match status" value="1"/>
</dbReference>
<keyword evidence="13" id="KW-1185">Reference proteome</keyword>
<dbReference type="InterPro" id="IPR043504">
    <property type="entry name" value="Peptidase_S1_PA_chymotrypsin"/>
</dbReference>
<evidence type="ECO:0000256" key="8">
    <source>
        <dbReference type="ARBA" id="ARBA00023157"/>
    </source>
</evidence>
<evidence type="ECO:0000256" key="10">
    <source>
        <dbReference type="ARBA" id="ARBA00038868"/>
    </source>
</evidence>
<keyword evidence="6" id="KW-0720">Serine protease</keyword>
<accession>A0A6J2U1P2</accession>